<dbReference type="AlphaFoldDB" id="A0A818ILY0"/>
<dbReference type="EMBL" id="CAJNYT010005071">
    <property type="protein sequence ID" value="CAF3711165.1"/>
    <property type="molecule type" value="Genomic_DNA"/>
</dbReference>
<evidence type="ECO:0000256" key="2">
    <source>
        <dbReference type="SAM" id="Phobius"/>
    </source>
</evidence>
<organism evidence="3 6">
    <name type="scientific">Rotaria socialis</name>
    <dbReference type="NCBI Taxonomy" id="392032"/>
    <lineage>
        <taxon>Eukaryota</taxon>
        <taxon>Metazoa</taxon>
        <taxon>Spiralia</taxon>
        <taxon>Gnathifera</taxon>
        <taxon>Rotifera</taxon>
        <taxon>Eurotatoria</taxon>
        <taxon>Bdelloidea</taxon>
        <taxon>Philodinida</taxon>
        <taxon>Philodinidae</taxon>
        <taxon>Rotaria</taxon>
    </lineage>
</organism>
<dbReference type="PANTHER" id="PTHR35250">
    <property type="entry name" value="SMALL INTEGRAL MEMBRANE PROTEIN 4"/>
    <property type="match status" value="1"/>
</dbReference>
<proteinExistence type="predicted"/>
<keyword evidence="1" id="KW-0175">Coiled coil</keyword>
<keyword evidence="2" id="KW-0472">Membrane</keyword>
<dbReference type="Proteomes" id="UP000663865">
    <property type="component" value="Unassembled WGS sequence"/>
</dbReference>
<name>A0A818ILY0_9BILA</name>
<dbReference type="Proteomes" id="UP000663872">
    <property type="component" value="Unassembled WGS sequence"/>
</dbReference>
<feature type="transmembrane region" description="Helical" evidence="2">
    <location>
        <begin position="75"/>
        <end position="97"/>
    </location>
</feature>
<dbReference type="PANTHER" id="PTHR35250:SF1">
    <property type="entry name" value="UBIQUINOL-CYTOCHROME-C REDUCTASE COMPLEX ASSEMBLY FACTOR 5"/>
    <property type="match status" value="1"/>
</dbReference>
<reference evidence="3" key="1">
    <citation type="submission" date="2021-02" db="EMBL/GenBank/DDBJ databases">
        <authorList>
            <person name="Nowell W R."/>
        </authorList>
    </citation>
    <scope>NUCLEOTIDE SEQUENCE</scope>
</reference>
<accession>A0A818ILY0</accession>
<evidence type="ECO:0000313" key="4">
    <source>
        <dbReference type="EMBL" id="CAF3526755.1"/>
    </source>
</evidence>
<comment type="caution">
    <text evidence="3">The sequence shown here is derived from an EMBL/GenBank/DDBJ whole genome shotgun (WGS) entry which is preliminary data.</text>
</comment>
<feature type="coiled-coil region" evidence="1">
    <location>
        <begin position="100"/>
        <end position="134"/>
    </location>
</feature>
<evidence type="ECO:0000256" key="1">
    <source>
        <dbReference type="SAM" id="Coils"/>
    </source>
</evidence>
<dbReference type="EMBL" id="CAJNYV010002985">
    <property type="protein sequence ID" value="CAF3522029.1"/>
    <property type="molecule type" value="Genomic_DNA"/>
</dbReference>
<gene>
    <name evidence="4" type="ORF">FME351_LOCUS18261</name>
    <name evidence="5" type="ORF">GRG538_LOCUS29016</name>
    <name evidence="3" type="ORF">KIK155_LOCUS16981</name>
</gene>
<evidence type="ECO:0000313" key="3">
    <source>
        <dbReference type="EMBL" id="CAF3522029.1"/>
    </source>
</evidence>
<evidence type="ECO:0000313" key="5">
    <source>
        <dbReference type="EMBL" id="CAF3711165.1"/>
    </source>
</evidence>
<evidence type="ECO:0000313" key="6">
    <source>
        <dbReference type="Proteomes" id="UP000663865"/>
    </source>
</evidence>
<dbReference type="InterPro" id="IPR028183">
    <property type="entry name" value="UQCC5"/>
</dbReference>
<dbReference type="EMBL" id="CAJNYU010002272">
    <property type="protein sequence ID" value="CAF3526755.1"/>
    <property type="molecule type" value="Genomic_DNA"/>
</dbReference>
<protein>
    <submittedName>
        <fullName evidence="3">Uncharacterized protein</fullName>
    </submittedName>
</protein>
<feature type="transmembrane region" description="Helical" evidence="2">
    <location>
        <begin position="34"/>
        <end position="54"/>
    </location>
</feature>
<dbReference type="Proteomes" id="UP000663869">
    <property type="component" value="Unassembled WGS sequence"/>
</dbReference>
<keyword evidence="2" id="KW-1133">Transmembrane helix</keyword>
<dbReference type="Pfam" id="PF15114">
    <property type="entry name" value="UPF0640"/>
    <property type="match status" value="1"/>
</dbReference>
<sequence length="140" mass="16786">MFKRIRAKLPDWRFIAFVVSNSIPGKKLLGDWRFTPVFFVAGCCFELVLCKLRINNINFYDVYKQIRVMNPLRRLFYLSVVNTVTFIIGSQIAHTWLNPMKDYKDFITKAEAEYQAHQEELREVEDYLDKKRQQRLKQIT</sequence>
<keyword evidence="2" id="KW-0812">Transmembrane</keyword>